<evidence type="ECO:0000256" key="2">
    <source>
        <dbReference type="SAM" id="MobiDB-lite"/>
    </source>
</evidence>
<accession>A0AAU9PFE5</accession>
<sequence length="103" mass="11423">MVCFRVSPHAINRHHGNDLEANEFNSKLLESVNATGIIYMTHSMVEGAFIIRFSVGATLTEDMHIKMAWELVQDQATSLLGTLTPKADSNGKKPSKQIEDHSI</sequence>
<reference evidence="3 4" key="1">
    <citation type="submission" date="2022-01" db="EMBL/GenBank/DDBJ databases">
        <authorList>
            <person name="Xiong W."/>
            <person name="Schranz E."/>
        </authorList>
    </citation>
    <scope>NUCLEOTIDE SEQUENCE [LARGE SCALE GENOMIC DNA]</scope>
</reference>
<evidence type="ECO:0000313" key="3">
    <source>
        <dbReference type="EMBL" id="CAH1448767.1"/>
    </source>
</evidence>
<dbReference type="SUPFAM" id="SSF53383">
    <property type="entry name" value="PLP-dependent transferases"/>
    <property type="match status" value="1"/>
</dbReference>
<proteinExistence type="predicted"/>
<dbReference type="PANTHER" id="PTHR11999">
    <property type="entry name" value="GROUP II PYRIDOXAL-5-PHOSPHATE DECARBOXYLASE"/>
    <property type="match status" value="1"/>
</dbReference>
<comment type="caution">
    <text evidence="3">The sequence shown here is derived from an EMBL/GenBank/DDBJ whole genome shotgun (WGS) entry which is preliminary data.</text>
</comment>
<name>A0AAU9PFE5_9ASTR</name>
<dbReference type="EMBL" id="CAKMRJ010005634">
    <property type="protein sequence ID" value="CAH1448767.1"/>
    <property type="molecule type" value="Genomic_DNA"/>
</dbReference>
<dbReference type="GO" id="GO:0016831">
    <property type="term" value="F:carboxy-lyase activity"/>
    <property type="evidence" value="ECO:0007669"/>
    <property type="project" value="TreeGrafter"/>
</dbReference>
<dbReference type="InterPro" id="IPR010977">
    <property type="entry name" value="Aromatic_deC"/>
</dbReference>
<evidence type="ECO:0000313" key="4">
    <source>
        <dbReference type="Proteomes" id="UP001157418"/>
    </source>
</evidence>
<evidence type="ECO:0008006" key="5">
    <source>
        <dbReference type="Google" id="ProtNLM"/>
    </source>
</evidence>
<gene>
    <name evidence="3" type="ORF">LVIROSA_LOCUS34290</name>
</gene>
<dbReference type="Gene3D" id="3.90.1150.10">
    <property type="entry name" value="Aspartate Aminotransferase, domain 1"/>
    <property type="match status" value="1"/>
</dbReference>
<organism evidence="3 4">
    <name type="scientific">Lactuca virosa</name>
    <dbReference type="NCBI Taxonomy" id="75947"/>
    <lineage>
        <taxon>Eukaryota</taxon>
        <taxon>Viridiplantae</taxon>
        <taxon>Streptophyta</taxon>
        <taxon>Embryophyta</taxon>
        <taxon>Tracheophyta</taxon>
        <taxon>Spermatophyta</taxon>
        <taxon>Magnoliopsida</taxon>
        <taxon>eudicotyledons</taxon>
        <taxon>Gunneridae</taxon>
        <taxon>Pentapetalae</taxon>
        <taxon>asterids</taxon>
        <taxon>campanulids</taxon>
        <taxon>Asterales</taxon>
        <taxon>Asteraceae</taxon>
        <taxon>Cichorioideae</taxon>
        <taxon>Cichorieae</taxon>
        <taxon>Lactucinae</taxon>
        <taxon>Lactuca</taxon>
    </lineage>
</organism>
<protein>
    <recommendedName>
        <fullName evidence="5">Tyrosine decarboxylase</fullName>
    </recommendedName>
</protein>
<keyword evidence="4" id="KW-1185">Reference proteome</keyword>
<keyword evidence="1" id="KW-0210">Decarboxylase</keyword>
<dbReference type="GO" id="GO:0005737">
    <property type="term" value="C:cytoplasm"/>
    <property type="evidence" value="ECO:0007669"/>
    <property type="project" value="TreeGrafter"/>
</dbReference>
<feature type="region of interest" description="Disordered" evidence="2">
    <location>
        <begin position="82"/>
        <end position="103"/>
    </location>
</feature>
<keyword evidence="1" id="KW-0456">Lyase</keyword>
<dbReference type="InterPro" id="IPR015424">
    <property type="entry name" value="PyrdxlP-dep_Trfase"/>
</dbReference>
<dbReference type="InterPro" id="IPR015422">
    <property type="entry name" value="PyrdxlP-dep_Trfase_small"/>
</dbReference>
<dbReference type="AlphaFoldDB" id="A0AAU9PFE5"/>
<evidence type="ECO:0000256" key="1">
    <source>
        <dbReference type="ARBA" id="ARBA00022793"/>
    </source>
</evidence>
<dbReference type="PANTHER" id="PTHR11999:SF96">
    <property type="entry name" value="TYROSINE DECARBOXYLASE"/>
    <property type="match status" value="1"/>
</dbReference>
<dbReference type="Proteomes" id="UP001157418">
    <property type="component" value="Unassembled WGS sequence"/>
</dbReference>